<dbReference type="Pfam" id="PF00271">
    <property type="entry name" value="Helicase_C"/>
    <property type="match status" value="1"/>
</dbReference>
<dbReference type="Pfam" id="PF00270">
    <property type="entry name" value="DEAD"/>
    <property type="match status" value="2"/>
</dbReference>
<dbReference type="CDD" id="cd18787">
    <property type="entry name" value="SF2_C_DEAD"/>
    <property type="match status" value="1"/>
</dbReference>
<reference evidence="10" key="1">
    <citation type="submission" date="2021-01" db="EMBL/GenBank/DDBJ databases">
        <authorList>
            <person name="Corre E."/>
            <person name="Pelletier E."/>
            <person name="Niang G."/>
            <person name="Scheremetjew M."/>
            <person name="Finn R."/>
            <person name="Kale V."/>
            <person name="Holt S."/>
            <person name="Cochrane G."/>
            <person name="Meng A."/>
            <person name="Brown T."/>
            <person name="Cohen L."/>
        </authorList>
    </citation>
    <scope>NUCLEOTIDE SEQUENCE</scope>
    <source>
        <strain evidence="10">CCMP3124</strain>
    </source>
</reference>
<dbReference type="InterPro" id="IPR014014">
    <property type="entry name" value="RNA_helicase_DEAD_Q_motif"/>
</dbReference>
<dbReference type="GO" id="GO:0005524">
    <property type="term" value="F:ATP binding"/>
    <property type="evidence" value="ECO:0007669"/>
    <property type="project" value="UniProtKB-KW"/>
</dbReference>
<name>A0A7S1XHV4_9RHOD</name>
<accession>A0A7S1XHV4</accession>
<gene>
    <name evidence="10" type="ORF">EAUS1353_LOCUS478</name>
</gene>
<keyword evidence="2" id="KW-0378">Hydrolase</keyword>
<dbReference type="Gene3D" id="3.40.50.300">
    <property type="entry name" value="P-loop containing nucleotide triphosphate hydrolases"/>
    <property type="match status" value="2"/>
</dbReference>
<evidence type="ECO:0000256" key="2">
    <source>
        <dbReference type="ARBA" id="ARBA00022801"/>
    </source>
</evidence>
<feature type="compositionally biased region" description="Low complexity" evidence="6">
    <location>
        <begin position="154"/>
        <end position="166"/>
    </location>
</feature>
<dbReference type="PANTHER" id="PTHR47963:SF10">
    <property type="entry name" value="ATP-DEPENDENT RNA HELICASE DDX6_DHH1"/>
    <property type="match status" value="1"/>
</dbReference>
<evidence type="ECO:0000256" key="1">
    <source>
        <dbReference type="ARBA" id="ARBA00022741"/>
    </source>
</evidence>
<keyword evidence="4" id="KW-0067">ATP-binding</keyword>
<evidence type="ECO:0000256" key="5">
    <source>
        <dbReference type="PROSITE-ProRule" id="PRU00552"/>
    </source>
</evidence>
<evidence type="ECO:0000256" key="3">
    <source>
        <dbReference type="ARBA" id="ARBA00022806"/>
    </source>
</evidence>
<dbReference type="InterPro" id="IPR027417">
    <property type="entry name" value="P-loop_NTPase"/>
</dbReference>
<feature type="domain" description="Helicase C-terminal" evidence="8">
    <location>
        <begin position="371"/>
        <end position="547"/>
    </location>
</feature>
<dbReference type="PROSITE" id="PS51195">
    <property type="entry name" value="Q_MOTIF"/>
    <property type="match status" value="1"/>
</dbReference>
<evidence type="ECO:0000256" key="4">
    <source>
        <dbReference type="ARBA" id="ARBA00022840"/>
    </source>
</evidence>
<feature type="short sequence motif" description="Q motif" evidence="5">
    <location>
        <begin position="45"/>
        <end position="73"/>
    </location>
</feature>
<dbReference type="InterPro" id="IPR011545">
    <property type="entry name" value="DEAD/DEAH_box_helicase_dom"/>
</dbReference>
<keyword evidence="1" id="KW-0547">Nucleotide-binding</keyword>
<feature type="region of interest" description="Disordered" evidence="6">
    <location>
        <begin position="154"/>
        <end position="174"/>
    </location>
</feature>
<evidence type="ECO:0000256" key="6">
    <source>
        <dbReference type="SAM" id="MobiDB-lite"/>
    </source>
</evidence>
<evidence type="ECO:0000259" key="8">
    <source>
        <dbReference type="PROSITE" id="PS51194"/>
    </source>
</evidence>
<dbReference type="PROSITE" id="PS51194">
    <property type="entry name" value="HELICASE_CTER"/>
    <property type="match status" value="1"/>
</dbReference>
<proteinExistence type="predicted"/>
<dbReference type="EMBL" id="HBGI01000766">
    <property type="protein sequence ID" value="CAD9238748.1"/>
    <property type="molecule type" value="Transcribed_RNA"/>
</dbReference>
<dbReference type="SMART" id="SM00490">
    <property type="entry name" value="HELICc"/>
    <property type="match status" value="1"/>
</dbReference>
<dbReference type="InterPro" id="IPR050547">
    <property type="entry name" value="DEAD_box_RNA_helicases"/>
</dbReference>
<dbReference type="InterPro" id="IPR001650">
    <property type="entry name" value="Helicase_C-like"/>
</dbReference>
<feature type="domain" description="DEAD-box RNA helicase Q" evidence="9">
    <location>
        <begin position="45"/>
        <end position="73"/>
    </location>
</feature>
<dbReference type="GO" id="GO:0003724">
    <property type="term" value="F:RNA helicase activity"/>
    <property type="evidence" value="ECO:0007669"/>
    <property type="project" value="InterPro"/>
</dbReference>
<dbReference type="GO" id="GO:0003723">
    <property type="term" value="F:RNA binding"/>
    <property type="evidence" value="ECO:0007669"/>
    <property type="project" value="TreeGrafter"/>
</dbReference>
<evidence type="ECO:0000259" key="7">
    <source>
        <dbReference type="PROSITE" id="PS51192"/>
    </source>
</evidence>
<dbReference type="SUPFAM" id="SSF52540">
    <property type="entry name" value="P-loop containing nucleoside triphosphate hydrolases"/>
    <property type="match status" value="1"/>
</dbReference>
<dbReference type="PANTHER" id="PTHR47963">
    <property type="entry name" value="DEAD-BOX ATP-DEPENDENT RNA HELICASE 47, MITOCHONDRIAL"/>
    <property type="match status" value="1"/>
</dbReference>
<keyword evidence="3" id="KW-0347">Helicase</keyword>
<dbReference type="InterPro" id="IPR044742">
    <property type="entry name" value="DEAD/DEAH_RhlB"/>
</dbReference>
<dbReference type="PROSITE" id="PS51192">
    <property type="entry name" value="HELICASE_ATP_BIND_1"/>
    <property type="match status" value="1"/>
</dbReference>
<dbReference type="AlphaFoldDB" id="A0A7S1XHV4"/>
<dbReference type="SMART" id="SM00487">
    <property type="entry name" value="DEXDc"/>
    <property type="match status" value="1"/>
</dbReference>
<evidence type="ECO:0000313" key="10">
    <source>
        <dbReference type="EMBL" id="CAD9238748.1"/>
    </source>
</evidence>
<sequence>MRARTVRRRRCARAQAAVDGARAAKEEALRGGRGDARDAEARSFEDVCGGALQRWIVERLRELGFERPTEVQSAAFEVVLGEARADAVVHAQTGSGKTLAYLVPLLNTIDLSRSALQALIVVPTQELGVQVYRLARRIAAGFAATPGAKAEMVREAGQGAAGSADSSDGDDDASFEEALGLSAEDAENGDETHEVKMGSTYYVLPLFDQGDLRRQKLQIRHAGPRILVATPRRLVEVAQSGRLQLHTLRFLVVDEFDASLEDADTTRALQSVLMASTVSSALEKQIAGTLVTDATASAASGLQQSETEVAQRGDGVAAAVAQMRRAQRQTMLVSATVPQHRHFLKQCVAERWTNESVQHIYLSADTPVPARLRHFYVVCERKKKLAALHAVISTSHPAAALVFVHRSRDVVKIAASLERKLASAAAERDIPGSIVAHLSENMSAAERRANLLAFREGSSAVMVSTSVAARGLDIPQISHVIHVDLPDSAQEYLHRSGRAGRLGRVGDVVSLCDQGELFVVDRFANQLGVEFIEATTKALKRWRQSREEEEEEQEA</sequence>
<dbReference type="CDD" id="cd00268">
    <property type="entry name" value="DEADc"/>
    <property type="match status" value="1"/>
</dbReference>
<evidence type="ECO:0008006" key="11">
    <source>
        <dbReference type="Google" id="ProtNLM"/>
    </source>
</evidence>
<dbReference type="GO" id="GO:0016787">
    <property type="term" value="F:hydrolase activity"/>
    <property type="evidence" value="ECO:0007669"/>
    <property type="project" value="UniProtKB-KW"/>
</dbReference>
<dbReference type="InterPro" id="IPR014001">
    <property type="entry name" value="Helicase_ATP-bd"/>
</dbReference>
<organism evidence="10">
    <name type="scientific">Erythrolobus australicus</name>
    <dbReference type="NCBI Taxonomy" id="1077150"/>
    <lineage>
        <taxon>Eukaryota</taxon>
        <taxon>Rhodophyta</taxon>
        <taxon>Bangiophyceae</taxon>
        <taxon>Porphyridiales</taxon>
        <taxon>Porphyridiaceae</taxon>
        <taxon>Erythrolobus</taxon>
    </lineage>
</organism>
<evidence type="ECO:0000259" key="9">
    <source>
        <dbReference type="PROSITE" id="PS51195"/>
    </source>
</evidence>
<feature type="domain" description="Helicase ATP-binding" evidence="7">
    <location>
        <begin position="78"/>
        <end position="355"/>
    </location>
</feature>
<protein>
    <recommendedName>
        <fullName evidence="11">RNA helicase</fullName>
    </recommendedName>
</protein>